<evidence type="ECO:0000259" key="1">
    <source>
        <dbReference type="Pfam" id="PF02558"/>
    </source>
</evidence>
<reference evidence="2" key="1">
    <citation type="submission" date="2011-03" db="EMBL/GenBank/DDBJ databases">
        <title>Genes Involved in Alkane Degradation in Alcanivorax hongdengensis Strain A-11-3.</title>
        <authorList>
            <person name="Wang W."/>
        </authorList>
    </citation>
    <scope>NUCLEOTIDE SEQUENCE</scope>
    <source>
        <strain evidence="2">A-11-3</strain>
    </source>
</reference>
<organism evidence="2">
    <name type="scientific">Alcanivorax hongdengensis</name>
    <dbReference type="NCBI Taxonomy" id="519051"/>
    <lineage>
        <taxon>Bacteria</taxon>
        <taxon>Pseudomonadati</taxon>
        <taxon>Pseudomonadota</taxon>
        <taxon>Gammaproteobacteria</taxon>
        <taxon>Oceanospirillales</taxon>
        <taxon>Alcanivoracaceae</taxon>
        <taxon>Alcanivorax</taxon>
    </lineage>
</organism>
<dbReference type="InterPro" id="IPR013332">
    <property type="entry name" value="KPR_N"/>
</dbReference>
<dbReference type="EMBL" id="JF747240">
    <property type="protein sequence ID" value="AEK10693.1"/>
    <property type="molecule type" value="Genomic_DNA"/>
</dbReference>
<evidence type="ECO:0000313" key="2">
    <source>
        <dbReference type="EMBL" id="AEK10693.1"/>
    </source>
</evidence>
<dbReference type="Pfam" id="PF02558">
    <property type="entry name" value="ApbA"/>
    <property type="match status" value="1"/>
</dbReference>
<dbReference type="InterPro" id="IPR036291">
    <property type="entry name" value="NAD(P)-bd_dom_sf"/>
</dbReference>
<accession>G1C7R8</accession>
<sequence>MNILIVGAGAVGLVYGQHLSMAGHRVTFFVKEQHRNDLKSGVSMIRKRRLVKDEVRHFSDFSLLSQWNHVAGEEWDYVFLAISSDALRALPFGIVKDAIADATLLMLQPSETDYKVLGEYWSEESVVKGMINIISYYHPLPGETPLQTGEVIRVAYYLPPTAMPLSGGARAMGVEALLRESAIACKRVDDAVSASRLPNAILMTFLCALEDSDWNFAQLRRDRQLLAQLVTAQKALLTCLAKQEERPQQRAMRWTSKGLSRFLYQAGLMVAPLAMPFSLQAYFRAHFMKVRTQTQLYMEDYCHQCDDEALTGLYDRVFAVSS</sequence>
<feature type="domain" description="Ketopantoate reductase N-terminal" evidence="1">
    <location>
        <begin position="3"/>
        <end position="135"/>
    </location>
</feature>
<name>G1C7R8_9GAMM</name>
<protein>
    <recommendedName>
        <fullName evidence="1">Ketopantoate reductase N-terminal domain-containing protein</fullName>
    </recommendedName>
</protein>
<proteinExistence type="predicted"/>
<dbReference type="SUPFAM" id="SSF51735">
    <property type="entry name" value="NAD(P)-binding Rossmann-fold domains"/>
    <property type="match status" value="1"/>
</dbReference>
<dbReference type="AlphaFoldDB" id="G1C7R8"/>
<dbReference type="Gene3D" id="3.40.50.720">
    <property type="entry name" value="NAD(P)-binding Rossmann-like Domain"/>
    <property type="match status" value="1"/>
</dbReference>